<evidence type="ECO:0000313" key="3">
    <source>
        <dbReference type="Proteomes" id="UP001642484"/>
    </source>
</evidence>
<name>A0ABP0LJQ2_9DINO</name>
<evidence type="ECO:0000313" key="1">
    <source>
        <dbReference type="EMBL" id="CAK9039420.1"/>
    </source>
</evidence>
<proteinExistence type="predicted"/>
<protein>
    <submittedName>
        <fullName evidence="1">Uncharacterized protein</fullName>
    </submittedName>
</protein>
<dbReference type="EMBL" id="CAXAMN010012947">
    <property type="protein sequence ID" value="CAK9039455.1"/>
    <property type="molecule type" value="Genomic_DNA"/>
</dbReference>
<keyword evidence="3" id="KW-1185">Reference proteome</keyword>
<comment type="caution">
    <text evidence="1">The sequence shown here is derived from an EMBL/GenBank/DDBJ whole genome shotgun (WGS) entry which is preliminary data.</text>
</comment>
<gene>
    <name evidence="1" type="ORF">CCMP2556_LOCUS21399</name>
    <name evidence="2" type="ORF">CCMP2556_LOCUS21408</name>
</gene>
<sequence>MGRTAGAFFANLLGMGESPQTLSEDDFVKWYSTLRPPQPTIVGEALPPGVPTMASRYGVFGSKALMTGVPGDENHSPNACVEAESRPAAPCEATGECEELSELASKFEHGSNIARALAVNALNALQVAQVLLRRVDKAATNLAHMPKLSHQSPSEPNGPGGYPWSDEDQIILRIRGPILHENPTWETDIDEDFLTRKMAQWDYEHRVVEYLQRVDGNRPLQLIENLGRMPIIEPMPKPTPAQEYTTALNPTMPSPLATLNVPSGAILSSIYFQISNLSSKDRQQGYRDFLL</sequence>
<reference evidence="1 3" key="1">
    <citation type="submission" date="2024-02" db="EMBL/GenBank/DDBJ databases">
        <authorList>
            <person name="Chen Y."/>
            <person name="Shah S."/>
            <person name="Dougan E. K."/>
            <person name="Thang M."/>
            <person name="Chan C."/>
        </authorList>
    </citation>
    <scope>NUCLEOTIDE SEQUENCE [LARGE SCALE GENOMIC DNA]</scope>
</reference>
<dbReference type="EMBL" id="CAXAMN010012936">
    <property type="protein sequence ID" value="CAK9039420.1"/>
    <property type="molecule type" value="Genomic_DNA"/>
</dbReference>
<organism evidence="1 3">
    <name type="scientific">Durusdinium trenchii</name>
    <dbReference type="NCBI Taxonomy" id="1381693"/>
    <lineage>
        <taxon>Eukaryota</taxon>
        <taxon>Sar</taxon>
        <taxon>Alveolata</taxon>
        <taxon>Dinophyceae</taxon>
        <taxon>Suessiales</taxon>
        <taxon>Symbiodiniaceae</taxon>
        <taxon>Durusdinium</taxon>
    </lineage>
</organism>
<evidence type="ECO:0000313" key="2">
    <source>
        <dbReference type="EMBL" id="CAK9039455.1"/>
    </source>
</evidence>
<accession>A0ABP0LJQ2</accession>
<dbReference type="Proteomes" id="UP001642484">
    <property type="component" value="Unassembled WGS sequence"/>
</dbReference>